<dbReference type="InterPro" id="IPR004864">
    <property type="entry name" value="LEA_2"/>
</dbReference>
<evidence type="ECO:0000313" key="4">
    <source>
        <dbReference type="Proteomes" id="UP001154061"/>
    </source>
</evidence>
<feature type="domain" description="Water stress and hypersensitive response" evidence="2">
    <location>
        <begin position="33"/>
        <end position="151"/>
    </location>
</feature>
<gene>
    <name evidence="3" type="ORF">NDI89_05035</name>
</gene>
<dbReference type="Gene3D" id="2.60.40.10">
    <property type="entry name" value="Immunoglobulins"/>
    <property type="match status" value="2"/>
</dbReference>
<protein>
    <submittedName>
        <fullName evidence="3">LEA type 2 family protein</fullName>
    </submittedName>
</protein>
<dbReference type="SMART" id="SM00769">
    <property type="entry name" value="WHy"/>
    <property type="match status" value="2"/>
</dbReference>
<name>A0A9Q4Q257_9EURY</name>
<comment type="caution">
    <text evidence="3">The sequence shown here is derived from an EMBL/GenBank/DDBJ whole genome shotgun (WGS) entry which is preliminary data.</text>
</comment>
<dbReference type="Proteomes" id="UP001154061">
    <property type="component" value="Unassembled WGS sequence"/>
</dbReference>
<organism evidence="3 4">
    <name type="scientific">Natrinema salsiterrestre</name>
    <dbReference type="NCBI Taxonomy" id="2950540"/>
    <lineage>
        <taxon>Archaea</taxon>
        <taxon>Methanobacteriati</taxon>
        <taxon>Methanobacteriota</taxon>
        <taxon>Stenosarchaea group</taxon>
        <taxon>Halobacteria</taxon>
        <taxon>Halobacteriales</taxon>
        <taxon>Natrialbaceae</taxon>
        <taxon>Natrinema</taxon>
    </lineage>
</organism>
<dbReference type="RefSeq" id="WP_277520413.1">
    <property type="nucleotide sequence ID" value="NZ_JAMQOT010000001.1"/>
</dbReference>
<dbReference type="Pfam" id="PF03168">
    <property type="entry name" value="LEA_2"/>
    <property type="match status" value="1"/>
</dbReference>
<keyword evidence="4" id="KW-1185">Reference proteome</keyword>
<evidence type="ECO:0000313" key="3">
    <source>
        <dbReference type="EMBL" id="MDF9744948.1"/>
    </source>
</evidence>
<reference evidence="3" key="1">
    <citation type="submission" date="2022-06" db="EMBL/GenBank/DDBJ databases">
        <title>Natrinema sp. a new haloarchaeum isolate from saline soil.</title>
        <authorList>
            <person name="Strakova D."/>
            <person name="Galisteo C."/>
            <person name="Sanchez-Porro C."/>
            <person name="Ventosa A."/>
        </authorList>
    </citation>
    <scope>NUCLEOTIDE SEQUENCE</scope>
    <source>
        <strain evidence="3">S1CR25-10</strain>
    </source>
</reference>
<dbReference type="GO" id="GO:0009269">
    <property type="term" value="P:response to desiccation"/>
    <property type="evidence" value="ECO:0007669"/>
    <property type="project" value="InterPro"/>
</dbReference>
<feature type="domain" description="Water stress and hypersensitive response" evidence="2">
    <location>
        <begin position="178"/>
        <end position="296"/>
    </location>
</feature>
<sequence>MVRRRTWLVVLVALGLVTASVAYGVVALDRPQVESVDNEWGTVTSERTEVETRIGVDDPRLLRLGDAAADVSYTVSLNDLEIASERKRRIDAAGDDANVTVSTWLDNDDIPAWWASHVRRNETTTVRVEPDVVVEYAGLRLPAEEWTRTRTVRTDLLEPLRLTERREVRAGGQLLFVVNETDAQWGTATTNRTPIDASATVTNPTPIPIPITEVRYAVRLNGVPVGQGVAGEQTLLPPNSTRTLAATAAIDTDELDEWWVTHLRNDETSTLTVDFTATLEYAGFEREVPLDFLSYNRTFRTDMLGSADAGTVDSSGNQGSAAARNRSVGIDGTSRSSPPDSEPAPPGMVELFGTPVRTTRV</sequence>
<dbReference type="EMBL" id="JAMQOT010000001">
    <property type="protein sequence ID" value="MDF9744948.1"/>
    <property type="molecule type" value="Genomic_DNA"/>
</dbReference>
<feature type="region of interest" description="Disordered" evidence="1">
    <location>
        <begin position="307"/>
        <end position="361"/>
    </location>
</feature>
<proteinExistence type="predicted"/>
<dbReference type="InterPro" id="IPR013990">
    <property type="entry name" value="WHy-dom"/>
</dbReference>
<evidence type="ECO:0000259" key="2">
    <source>
        <dbReference type="SMART" id="SM00769"/>
    </source>
</evidence>
<accession>A0A9Q4Q257</accession>
<dbReference type="SUPFAM" id="SSF117070">
    <property type="entry name" value="LEA14-like"/>
    <property type="match status" value="1"/>
</dbReference>
<dbReference type="AlphaFoldDB" id="A0A9Q4Q257"/>
<evidence type="ECO:0000256" key="1">
    <source>
        <dbReference type="SAM" id="MobiDB-lite"/>
    </source>
</evidence>
<dbReference type="InterPro" id="IPR013783">
    <property type="entry name" value="Ig-like_fold"/>
</dbReference>